<feature type="transmembrane region" description="Helical" evidence="8">
    <location>
        <begin position="407"/>
        <end position="427"/>
    </location>
</feature>
<organism evidence="11 12">
    <name type="scientific">candidate division WWE3 bacterium CG23_combo_of_CG06-09_8_20_14_all_40_14</name>
    <dbReference type="NCBI Taxonomy" id="1975095"/>
    <lineage>
        <taxon>Bacteria</taxon>
        <taxon>Katanobacteria</taxon>
    </lineage>
</organism>
<protein>
    <submittedName>
        <fullName evidence="11">Uncharacterized protein</fullName>
    </submittedName>
</protein>
<dbReference type="InterPro" id="IPR050297">
    <property type="entry name" value="LipidA_mod_glycosyltrf_83"/>
</dbReference>
<evidence type="ECO:0000313" key="12">
    <source>
        <dbReference type="Proteomes" id="UP000231388"/>
    </source>
</evidence>
<evidence type="ECO:0000259" key="9">
    <source>
        <dbReference type="Pfam" id="PF04932"/>
    </source>
</evidence>
<evidence type="ECO:0000256" key="4">
    <source>
        <dbReference type="ARBA" id="ARBA00022679"/>
    </source>
</evidence>
<dbReference type="Pfam" id="PF04932">
    <property type="entry name" value="Wzy_C"/>
    <property type="match status" value="1"/>
</dbReference>
<dbReference type="Pfam" id="PF13231">
    <property type="entry name" value="PMT_2"/>
    <property type="match status" value="1"/>
</dbReference>
<feature type="transmembrane region" description="Helical" evidence="8">
    <location>
        <begin position="374"/>
        <end position="395"/>
    </location>
</feature>
<comment type="caution">
    <text evidence="11">The sequence shown here is derived from an EMBL/GenBank/DDBJ whole genome shotgun (WGS) entry which is preliminary data.</text>
</comment>
<evidence type="ECO:0000256" key="6">
    <source>
        <dbReference type="ARBA" id="ARBA00022989"/>
    </source>
</evidence>
<name>A0A2G9XCY8_UNCKA</name>
<accession>A0A2G9XCY8</accession>
<feature type="transmembrane region" description="Helical" evidence="8">
    <location>
        <begin position="592"/>
        <end position="611"/>
    </location>
</feature>
<dbReference type="GO" id="GO:0009103">
    <property type="term" value="P:lipopolysaccharide biosynthetic process"/>
    <property type="evidence" value="ECO:0007669"/>
    <property type="project" value="UniProtKB-ARBA"/>
</dbReference>
<feature type="transmembrane region" description="Helical" evidence="8">
    <location>
        <begin position="52"/>
        <end position="72"/>
    </location>
</feature>
<evidence type="ECO:0000256" key="7">
    <source>
        <dbReference type="ARBA" id="ARBA00023136"/>
    </source>
</evidence>
<dbReference type="GO" id="GO:0016763">
    <property type="term" value="F:pentosyltransferase activity"/>
    <property type="evidence" value="ECO:0007669"/>
    <property type="project" value="TreeGrafter"/>
</dbReference>
<feature type="transmembrane region" description="Helical" evidence="8">
    <location>
        <begin position="139"/>
        <end position="159"/>
    </location>
</feature>
<comment type="subcellular location">
    <subcellularLocation>
        <location evidence="1">Cell membrane</location>
        <topology evidence="1">Multi-pass membrane protein</topology>
    </subcellularLocation>
</comment>
<feature type="transmembrane region" description="Helical" evidence="8">
    <location>
        <begin position="664"/>
        <end position="681"/>
    </location>
</feature>
<evidence type="ECO:0000256" key="5">
    <source>
        <dbReference type="ARBA" id="ARBA00022692"/>
    </source>
</evidence>
<feature type="transmembrane region" description="Helical" evidence="8">
    <location>
        <begin position="813"/>
        <end position="833"/>
    </location>
</feature>
<evidence type="ECO:0000256" key="2">
    <source>
        <dbReference type="ARBA" id="ARBA00022475"/>
    </source>
</evidence>
<feature type="domain" description="Glycosyltransferase RgtA/B/C/D-like" evidence="10">
    <location>
        <begin position="519"/>
        <end position="675"/>
    </location>
</feature>
<feature type="transmembrane region" description="Helical" evidence="8">
    <location>
        <begin position="433"/>
        <end position="449"/>
    </location>
</feature>
<feature type="transmembrane region" description="Helical" evidence="8">
    <location>
        <begin position="757"/>
        <end position="776"/>
    </location>
</feature>
<keyword evidence="4" id="KW-0808">Transferase</keyword>
<dbReference type="Proteomes" id="UP000231388">
    <property type="component" value="Unassembled WGS sequence"/>
</dbReference>
<keyword evidence="7 8" id="KW-0472">Membrane</keyword>
<gene>
    <name evidence="11" type="ORF">COX53_00480</name>
</gene>
<feature type="domain" description="O-antigen ligase-related" evidence="9">
    <location>
        <begin position="223"/>
        <end position="383"/>
    </location>
</feature>
<proteinExistence type="predicted"/>
<feature type="transmembrane region" description="Helical" evidence="8">
    <location>
        <begin position="84"/>
        <end position="105"/>
    </location>
</feature>
<feature type="transmembrane region" description="Helical" evidence="8">
    <location>
        <begin position="568"/>
        <end position="586"/>
    </location>
</feature>
<dbReference type="PANTHER" id="PTHR33908:SF3">
    <property type="entry name" value="UNDECAPRENYL PHOSPHATE-ALPHA-4-AMINO-4-DEOXY-L-ARABINOSE ARABINOSYL TRANSFERASE"/>
    <property type="match status" value="1"/>
</dbReference>
<evidence type="ECO:0000256" key="1">
    <source>
        <dbReference type="ARBA" id="ARBA00004651"/>
    </source>
</evidence>
<feature type="transmembrane region" description="Helical" evidence="8">
    <location>
        <begin position="724"/>
        <end position="745"/>
    </location>
</feature>
<dbReference type="GO" id="GO:0005886">
    <property type="term" value="C:plasma membrane"/>
    <property type="evidence" value="ECO:0007669"/>
    <property type="project" value="UniProtKB-SubCell"/>
</dbReference>
<evidence type="ECO:0000259" key="10">
    <source>
        <dbReference type="Pfam" id="PF13231"/>
    </source>
</evidence>
<evidence type="ECO:0000256" key="3">
    <source>
        <dbReference type="ARBA" id="ARBA00022676"/>
    </source>
</evidence>
<dbReference type="PANTHER" id="PTHR33908">
    <property type="entry name" value="MANNOSYLTRANSFERASE YKCB-RELATED"/>
    <property type="match status" value="1"/>
</dbReference>
<evidence type="ECO:0000313" key="11">
    <source>
        <dbReference type="EMBL" id="PIP04824.1"/>
    </source>
</evidence>
<reference evidence="11 12" key="1">
    <citation type="submission" date="2017-09" db="EMBL/GenBank/DDBJ databases">
        <title>Depth-based differentiation of microbial function through sediment-hosted aquifers and enrichment of novel symbionts in the deep terrestrial subsurface.</title>
        <authorList>
            <person name="Probst A.J."/>
            <person name="Ladd B."/>
            <person name="Jarett J.K."/>
            <person name="Geller-Mcgrath D.E."/>
            <person name="Sieber C.M."/>
            <person name="Emerson J.B."/>
            <person name="Anantharaman K."/>
            <person name="Thomas B.C."/>
            <person name="Malmstrom R."/>
            <person name="Stieglmeier M."/>
            <person name="Klingl A."/>
            <person name="Woyke T."/>
            <person name="Ryan C.M."/>
            <person name="Banfield J.F."/>
        </authorList>
    </citation>
    <scope>NUCLEOTIDE SEQUENCE [LARGE SCALE GENOMIC DNA]</scope>
    <source>
        <strain evidence="11">CG23_combo_of_CG06-09_8_20_14_all_40_14</strain>
    </source>
</reference>
<feature type="transmembrane region" description="Helical" evidence="8">
    <location>
        <begin position="191"/>
        <end position="210"/>
    </location>
</feature>
<keyword evidence="3" id="KW-0328">Glycosyltransferase</keyword>
<feature type="transmembrane region" description="Helical" evidence="8">
    <location>
        <begin position="539"/>
        <end position="559"/>
    </location>
</feature>
<dbReference type="EMBL" id="PCQY01000006">
    <property type="protein sequence ID" value="PIP04824.1"/>
    <property type="molecule type" value="Genomic_DNA"/>
</dbReference>
<feature type="transmembrane region" description="Helical" evidence="8">
    <location>
        <begin position="240"/>
        <end position="257"/>
    </location>
</feature>
<feature type="transmembrane region" description="Helical" evidence="8">
    <location>
        <begin position="782"/>
        <end position="801"/>
    </location>
</feature>
<dbReference type="GO" id="GO:0010041">
    <property type="term" value="P:response to iron(III) ion"/>
    <property type="evidence" value="ECO:0007669"/>
    <property type="project" value="TreeGrafter"/>
</dbReference>
<feature type="transmembrane region" description="Helical" evidence="8">
    <location>
        <begin position="111"/>
        <end position="127"/>
    </location>
</feature>
<feature type="transmembrane region" description="Helical" evidence="8">
    <location>
        <begin position="456"/>
        <end position="475"/>
    </location>
</feature>
<keyword evidence="2" id="KW-1003">Cell membrane</keyword>
<feature type="transmembrane region" description="Helical" evidence="8">
    <location>
        <begin position="264"/>
        <end position="282"/>
    </location>
</feature>
<sequence length="981" mass="113080">MSLTILLGLFTSIIFFVLAKKRLSLAVLWLAFLLPLDNRIYFSWGFDQGSPARFALLGIFGCLFFSCIRAGVKLPKWKEPVFKDVFLQILVFVWVIRLISFSVSLDLASSISYQVFFSEVVLVYILLKKCVEEEGRVFILKFFRNYILAGFLVSLYSPYQYYMYKFKDKILPGVWPLENRPVRIGSLFWDINHYGAYLSTVIPFIPYFFVRAKTAKGRVFYFLAFLICIASFGMTLSRSAIIGLSAAFLLYLILLSFKGYFKQSAIVLAAVLILVMGIIYAGDRAGLKLSYQLQKRFLSINFSYRVWDDSINAHSALAYGSWQIMEKNPILGGGYGSFNKQFRTTEISKTYFDLDPVKDAVIPPHSVWFEPLSATGLLGSAPFYIFFTLIWYFLFAKYRKAKQLSDILLTLGFISGLLAVSLSGVFYSYNMEFFYVFVFFALLYGAYKVKEPPLKLKDILALTFIVVLAGSFIFYKLDANTLIDWDEAIYAKIAKNILNGVGDPFNFVWQISKGSWFEKPPLFIWLTSLSFQLFGVNEFAARFISALSGVGSTIALYFFGKRLFKKSFLAPVLSAIVLATSVHYIFQSRNGTTDVLTSFFILCAMYTFWIARKEGKRWWLLGLFLGLTTLTKGPVAVIPVISLTVYVLSDLFLYKEKRYKIRDFFEVLAAFLIVSLPWHLVEYVRFGKDFIDSYVFYHIFERGRGIEGHSNSFWWYVIVIKVWFRHWFVVAIPALLLAVLGGFFGKAERFKKYFEEEAASLLFLVIWVIVTFFVLSVSVSKIQWYIIPIYPPLALIVGWFLSRVLTVRKWPKAVLYSGVLGVVAASSFLVYYWKDMWMLEDYNRGLKDVGQMIAENRDRYEFIPRTVPVYIYNIPSSSALFYTLRYAKVAGKADIYEMMKSTDGKAFMAITNKGSFESLKKEYANPRVIIYAESKGFVLFGKDWKDVREQFNQQPYGTPLEIYDPYYFCEWVKFGTNTLCD</sequence>
<dbReference type="InterPro" id="IPR007016">
    <property type="entry name" value="O-antigen_ligase-rel_domated"/>
</dbReference>
<dbReference type="AlphaFoldDB" id="A0A2G9XCY8"/>
<keyword evidence="5 8" id="KW-0812">Transmembrane</keyword>
<evidence type="ECO:0000256" key="8">
    <source>
        <dbReference type="SAM" id="Phobius"/>
    </source>
</evidence>
<keyword evidence="6 8" id="KW-1133">Transmembrane helix</keyword>
<feature type="transmembrane region" description="Helical" evidence="8">
    <location>
        <begin position="217"/>
        <end position="234"/>
    </location>
</feature>
<dbReference type="InterPro" id="IPR038731">
    <property type="entry name" value="RgtA/B/C-like"/>
</dbReference>